<name>A0ABX9XF00_9PSED</name>
<evidence type="ECO:0000313" key="2">
    <source>
        <dbReference type="Proteomes" id="UP000275199"/>
    </source>
</evidence>
<organism evidence="1 2">
    <name type="scientific">Pseudomonas neustonica</name>
    <dbReference type="NCBI Taxonomy" id="2487346"/>
    <lineage>
        <taxon>Bacteria</taxon>
        <taxon>Pseudomonadati</taxon>
        <taxon>Pseudomonadota</taxon>
        <taxon>Gammaproteobacteria</taxon>
        <taxon>Pseudomonadales</taxon>
        <taxon>Pseudomonadaceae</taxon>
        <taxon>Pseudomonas</taxon>
    </lineage>
</organism>
<gene>
    <name evidence="1" type="ORF">EF096_15640</name>
</gene>
<dbReference type="EMBL" id="RKKU01000024">
    <property type="protein sequence ID" value="ROZ82093.1"/>
    <property type="molecule type" value="Genomic_DNA"/>
</dbReference>
<sequence>MAQVDRSFVGEGIIYARAYQSQAALLDIGNCDAFNLSYQTNRTTLPNFRGGGGNRNVRERITDVTASIGMYDLTPENVARVTRSLVTEVPTTAIVDEPLACEGIVGELIPFKYLPNMTPAPVLKTAGDDPLVAGTDYLLNPHGIIVMSTTNITSAGIKASYTPRGSSVLQMMTAPAVELEIYIAGLNDAQSGEPFSLRPRRVKLGVVSQLQVLGQEYLKLEAPGELLADDTVVASDISKFCQMELAG</sequence>
<evidence type="ECO:0000313" key="1">
    <source>
        <dbReference type="EMBL" id="ROZ82093.1"/>
    </source>
</evidence>
<comment type="caution">
    <text evidence="1">The sequence shown here is derived from an EMBL/GenBank/DDBJ whole genome shotgun (WGS) entry which is preliminary data.</text>
</comment>
<protein>
    <submittedName>
        <fullName evidence="1">Uncharacterized protein</fullName>
    </submittedName>
</protein>
<accession>A0ABX9XF00</accession>
<dbReference type="RefSeq" id="WP_123890727.1">
    <property type="nucleotide sequence ID" value="NZ_RKKU01000024.1"/>
</dbReference>
<dbReference type="Proteomes" id="UP000275199">
    <property type="component" value="Unassembled WGS sequence"/>
</dbReference>
<keyword evidence="2" id="KW-1185">Reference proteome</keyword>
<reference evidence="1 2" key="1">
    <citation type="submission" date="2018-11" db="EMBL/GenBank/DDBJ databases">
        <authorList>
            <person name="Jang G.I."/>
            <person name="Hwang C.Y."/>
        </authorList>
    </citation>
    <scope>NUCLEOTIDE SEQUENCE [LARGE SCALE GENOMIC DNA]</scope>
    <source>
        <strain evidence="1 2">SSM26</strain>
    </source>
</reference>
<proteinExistence type="predicted"/>